<evidence type="ECO:0000256" key="1">
    <source>
        <dbReference type="SAM" id="SignalP"/>
    </source>
</evidence>
<accession>A0A370I5H9</accession>
<evidence type="ECO:0000313" key="3">
    <source>
        <dbReference type="Proteomes" id="UP000254869"/>
    </source>
</evidence>
<name>A0A370I5H9_9NOCA</name>
<organism evidence="2 3">
    <name type="scientific">Nocardia pseudobrasiliensis</name>
    <dbReference type="NCBI Taxonomy" id="45979"/>
    <lineage>
        <taxon>Bacteria</taxon>
        <taxon>Bacillati</taxon>
        <taxon>Actinomycetota</taxon>
        <taxon>Actinomycetes</taxon>
        <taxon>Mycobacteriales</taxon>
        <taxon>Nocardiaceae</taxon>
        <taxon>Nocardia</taxon>
    </lineage>
</organism>
<dbReference type="STRING" id="1210086.GCA_001613105_03023"/>
<evidence type="ECO:0000313" key="2">
    <source>
        <dbReference type="EMBL" id="RDI65985.1"/>
    </source>
</evidence>
<feature type="chain" id="PRO_5038837854" description="Secreted protein" evidence="1">
    <location>
        <begin position="23"/>
        <end position="146"/>
    </location>
</feature>
<gene>
    <name evidence="2" type="ORF">DFR76_105304</name>
</gene>
<reference evidence="2 3" key="1">
    <citation type="submission" date="2018-07" db="EMBL/GenBank/DDBJ databases">
        <title>Genomic Encyclopedia of Type Strains, Phase IV (KMG-IV): sequencing the most valuable type-strain genomes for metagenomic binning, comparative biology and taxonomic classification.</title>
        <authorList>
            <person name="Goeker M."/>
        </authorList>
    </citation>
    <scope>NUCLEOTIDE SEQUENCE [LARGE SCALE GENOMIC DNA]</scope>
    <source>
        <strain evidence="2 3">DSM 44290</strain>
    </source>
</reference>
<feature type="signal peptide" evidence="1">
    <location>
        <begin position="1"/>
        <end position="22"/>
    </location>
</feature>
<keyword evidence="3" id="KW-1185">Reference proteome</keyword>
<dbReference type="Proteomes" id="UP000254869">
    <property type="component" value="Unassembled WGS sequence"/>
</dbReference>
<evidence type="ECO:0008006" key="4">
    <source>
        <dbReference type="Google" id="ProtNLM"/>
    </source>
</evidence>
<dbReference type="AlphaFoldDB" id="A0A370I5H9"/>
<dbReference type="EMBL" id="QQBC01000005">
    <property type="protein sequence ID" value="RDI65985.1"/>
    <property type="molecule type" value="Genomic_DNA"/>
</dbReference>
<sequence length="146" mass="15553">MFRRLLRVVLAVAVLLTIPATAAAFAVSAHNASTERPHQPAAALPTLRAGTAACAMPSVWDGASTGRGVTVRLHHLKTPGPVTVTVVYTSGETTRRTRTLASGVEDLRFSFRRVHPDEVEAVFAESGTARCEVDSLDDFLLAGSDR</sequence>
<comment type="caution">
    <text evidence="2">The sequence shown here is derived from an EMBL/GenBank/DDBJ whole genome shotgun (WGS) entry which is preliminary data.</text>
</comment>
<protein>
    <recommendedName>
        <fullName evidence="4">Secreted protein</fullName>
    </recommendedName>
</protein>
<dbReference type="RefSeq" id="WP_067997914.1">
    <property type="nucleotide sequence ID" value="NZ_QQBC01000005.1"/>
</dbReference>
<proteinExistence type="predicted"/>
<keyword evidence="1" id="KW-0732">Signal</keyword>